<dbReference type="PATRIC" id="fig|1618207.4.peg.52"/>
<keyword evidence="4 6" id="KW-1133">Transmembrane helix</keyword>
<name>A0A0D4C236_9MICC</name>
<sequence length="300" mass="31472">MQARVEYYLAALNLFRPMRAFQTYSLRHGPLLAAGSAYNMFFSVAAMLVAGFSILGIVANGNRDLQNIVIDAVNKSTPGLIKMSDGESGLATPQDLFNAGSGFGWALVISLAALLLTSLGWIGGLREGVRGIFDSGPLMTNPILLKLKDAATLVVLGIVLVITSVISVGVVTALDSVIAALSLDPASVRPITYIASLLVLLLLDLAVCMALFRVVSAVTMPRGVLWQTALIAAVGSTVLRALSSLLLANVAGKNPLLAPFSVILGLFVWFYLLSQVYLIAAGWGAVGKADAEQGRTTQPA</sequence>
<dbReference type="STRING" id="1618207.UM93_00245"/>
<dbReference type="EMBL" id="CP011005">
    <property type="protein sequence ID" value="AJT42737.1"/>
    <property type="molecule type" value="Genomic_DNA"/>
</dbReference>
<feature type="transmembrane region" description="Helical" evidence="6">
    <location>
        <begin position="191"/>
        <end position="212"/>
    </location>
</feature>
<protein>
    <submittedName>
        <fullName evidence="7">Uncharacterized protein</fullName>
    </submittedName>
</protein>
<dbReference type="PANTHER" id="PTHR30213:SF1">
    <property type="entry name" value="INNER MEMBRANE PROTEIN YHJD"/>
    <property type="match status" value="1"/>
</dbReference>
<evidence type="ECO:0000256" key="2">
    <source>
        <dbReference type="ARBA" id="ARBA00022475"/>
    </source>
</evidence>
<evidence type="ECO:0000313" key="7">
    <source>
        <dbReference type="EMBL" id="AJT42737.1"/>
    </source>
</evidence>
<dbReference type="Proteomes" id="UP000061839">
    <property type="component" value="Chromosome"/>
</dbReference>
<gene>
    <name evidence="7" type="ORF">UM93_00245</name>
</gene>
<feature type="transmembrane region" description="Helical" evidence="6">
    <location>
        <begin position="150"/>
        <end position="171"/>
    </location>
</feature>
<evidence type="ECO:0000256" key="5">
    <source>
        <dbReference type="ARBA" id="ARBA00023136"/>
    </source>
</evidence>
<dbReference type="PANTHER" id="PTHR30213">
    <property type="entry name" value="INNER MEMBRANE PROTEIN YHJD"/>
    <property type="match status" value="1"/>
</dbReference>
<dbReference type="HOGENOM" id="CLU_050028_1_1_11"/>
<accession>A0A0D4C236</accession>
<reference evidence="7 8" key="1">
    <citation type="journal article" date="2015" name="Genome Announc.">
        <title>Complete Genome Sequencing of Protease-Producing Novel Arthrobacter sp. Strain IHBB 11108 Using PacBio Single-Molecule Real-Time Sequencing Technology.</title>
        <authorList>
            <person name="Kiran S."/>
            <person name="Swarnkar M.K."/>
            <person name="Pal M."/>
            <person name="Thakur R."/>
            <person name="Tewari R."/>
            <person name="Singh A.K."/>
            <person name="Gulati A."/>
        </authorList>
    </citation>
    <scope>NUCLEOTIDE SEQUENCE [LARGE SCALE GENOMIC DNA]</scope>
    <source>
        <strain evidence="7 8">IHBB 11108</strain>
    </source>
</reference>
<dbReference type="Pfam" id="PF03631">
    <property type="entry name" value="Virul_fac_BrkB"/>
    <property type="match status" value="1"/>
</dbReference>
<feature type="transmembrane region" description="Helical" evidence="6">
    <location>
        <begin position="224"/>
        <end position="248"/>
    </location>
</feature>
<evidence type="ECO:0000256" key="6">
    <source>
        <dbReference type="SAM" id="Phobius"/>
    </source>
</evidence>
<feature type="transmembrane region" description="Helical" evidence="6">
    <location>
        <begin position="103"/>
        <end position="122"/>
    </location>
</feature>
<keyword evidence="5 6" id="KW-0472">Membrane</keyword>
<evidence type="ECO:0000256" key="3">
    <source>
        <dbReference type="ARBA" id="ARBA00022692"/>
    </source>
</evidence>
<organism evidence="7 8">
    <name type="scientific">Psychromicrobium lacuslunae</name>
    <dbReference type="NCBI Taxonomy" id="1618207"/>
    <lineage>
        <taxon>Bacteria</taxon>
        <taxon>Bacillati</taxon>
        <taxon>Actinomycetota</taxon>
        <taxon>Actinomycetes</taxon>
        <taxon>Micrococcales</taxon>
        <taxon>Micrococcaceae</taxon>
        <taxon>Psychromicrobium</taxon>
    </lineage>
</organism>
<keyword evidence="2" id="KW-1003">Cell membrane</keyword>
<comment type="subcellular location">
    <subcellularLocation>
        <location evidence="1">Cell membrane</location>
        <topology evidence="1">Multi-pass membrane protein</topology>
    </subcellularLocation>
</comment>
<proteinExistence type="predicted"/>
<keyword evidence="8" id="KW-1185">Reference proteome</keyword>
<dbReference type="GO" id="GO:0005886">
    <property type="term" value="C:plasma membrane"/>
    <property type="evidence" value="ECO:0007669"/>
    <property type="project" value="UniProtKB-SubCell"/>
</dbReference>
<dbReference type="AlphaFoldDB" id="A0A0D4C236"/>
<evidence type="ECO:0000256" key="1">
    <source>
        <dbReference type="ARBA" id="ARBA00004651"/>
    </source>
</evidence>
<feature type="transmembrane region" description="Helical" evidence="6">
    <location>
        <begin position="37"/>
        <end position="59"/>
    </location>
</feature>
<feature type="transmembrane region" description="Helical" evidence="6">
    <location>
        <begin position="260"/>
        <end position="286"/>
    </location>
</feature>
<keyword evidence="3 6" id="KW-0812">Transmembrane</keyword>
<dbReference type="KEGG" id="ari:UM93_00245"/>
<dbReference type="InterPro" id="IPR017039">
    <property type="entry name" value="Virul_fac_BrkB"/>
</dbReference>
<evidence type="ECO:0000313" key="8">
    <source>
        <dbReference type="Proteomes" id="UP000061839"/>
    </source>
</evidence>
<evidence type="ECO:0000256" key="4">
    <source>
        <dbReference type="ARBA" id="ARBA00022989"/>
    </source>
</evidence>